<organism evidence="1 2">
    <name type="scientific">Puniceibacterium antarcticum</name>
    <dbReference type="NCBI Taxonomy" id="1206336"/>
    <lineage>
        <taxon>Bacteria</taxon>
        <taxon>Pseudomonadati</taxon>
        <taxon>Pseudomonadota</taxon>
        <taxon>Alphaproteobacteria</taxon>
        <taxon>Rhodobacterales</taxon>
        <taxon>Paracoccaceae</taxon>
        <taxon>Puniceibacterium</taxon>
    </lineage>
</organism>
<gene>
    <name evidence="1" type="ORF">P775_25395</name>
</gene>
<sequence>MYIGSHRQIVVYESLLELMCILLIISRGDVIDVWDQPPAIHFSCPDGSHHQHTPDYLVELADGTRFAVAVKPIDRVKHRNFDIELSYVAACMPPSYADGLILMSDADFTRAQALNAQRYHEFKKKPDAQADQALAAVVGQQTEPTTLEALVEQVGLAGRGFRAAFRAIIEGRLRQLVHGKIGLQTLVVAEGTA</sequence>
<protein>
    <recommendedName>
        <fullName evidence="3">TnsA endonuclease N-terminal domain-containing protein</fullName>
    </recommendedName>
</protein>
<evidence type="ECO:0000313" key="1">
    <source>
        <dbReference type="EMBL" id="PIL16298.1"/>
    </source>
</evidence>
<dbReference type="EMBL" id="AWWI01000173">
    <property type="protein sequence ID" value="PIL16298.1"/>
    <property type="molecule type" value="Genomic_DNA"/>
</dbReference>
<dbReference type="Proteomes" id="UP000231259">
    <property type="component" value="Unassembled WGS sequence"/>
</dbReference>
<accession>A0A2G8R562</accession>
<comment type="caution">
    <text evidence="1">The sequence shown here is derived from an EMBL/GenBank/DDBJ whole genome shotgun (WGS) entry which is preliminary data.</text>
</comment>
<evidence type="ECO:0008006" key="3">
    <source>
        <dbReference type="Google" id="ProtNLM"/>
    </source>
</evidence>
<dbReference type="AlphaFoldDB" id="A0A2G8R562"/>
<evidence type="ECO:0000313" key="2">
    <source>
        <dbReference type="Proteomes" id="UP000231259"/>
    </source>
</evidence>
<name>A0A2G8R562_9RHOB</name>
<keyword evidence="2" id="KW-1185">Reference proteome</keyword>
<reference evidence="1 2" key="1">
    <citation type="submission" date="2013-09" db="EMBL/GenBank/DDBJ databases">
        <title>Genome sequencing of Phaeobacter antarcticus sp. nov. SM1211.</title>
        <authorList>
            <person name="Zhang X.-Y."/>
            <person name="Liu C."/>
            <person name="Chen X.-L."/>
            <person name="Xie B.-B."/>
            <person name="Qin Q.-L."/>
            <person name="Rong J.-C."/>
            <person name="Zhang Y.-Z."/>
        </authorList>
    </citation>
    <scope>NUCLEOTIDE SEQUENCE [LARGE SCALE GENOMIC DNA]</scope>
    <source>
        <strain evidence="1 2">SM1211</strain>
    </source>
</reference>
<proteinExistence type="predicted"/>